<name>A0ABR0LW58_9PEZI</name>
<proteinExistence type="predicted"/>
<sequence length="152" mass="16621">MSKFPTASAETIADDEQSQYSWSQSVLDKEMLATTFHDRGSAASAIDKLNERFGKSRSERVEQLFPDFSTWSRKLAEGECLGHGHRLSGVETSGMPYAVGRTDFLPSSDKTPSLPRGPYLPFATVVSSDAEAELAIANKYTSSLESHLGELI</sequence>
<keyword evidence="3" id="KW-1185">Reference proteome</keyword>
<organism evidence="2 3">
    <name type="scientific">Cryomyces antarcticus</name>
    <dbReference type="NCBI Taxonomy" id="329879"/>
    <lineage>
        <taxon>Eukaryota</taxon>
        <taxon>Fungi</taxon>
        <taxon>Dikarya</taxon>
        <taxon>Ascomycota</taxon>
        <taxon>Pezizomycotina</taxon>
        <taxon>Dothideomycetes</taxon>
        <taxon>Dothideomycetes incertae sedis</taxon>
        <taxon>Cryomyces</taxon>
    </lineage>
</organism>
<reference evidence="2 3" key="1">
    <citation type="submission" date="2023-08" db="EMBL/GenBank/DDBJ databases">
        <title>Black Yeasts Isolated from many extreme environments.</title>
        <authorList>
            <person name="Coleine C."/>
            <person name="Stajich J.E."/>
            <person name="Selbmann L."/>
        </authorList>
    </citation>
    <scope>NUCLEOTIDE SEQUENCE [LARGE SCALE GENOMIC DNA]</scope>
    <source>
        <strain evidence="2 3">CCFEE 536</strain>
    </source>
</reference>
<dbReference type="EMBL" id="JAVRRA010010083">
    <property type="protein sequence ID" value="KAK5243033.1"/>
    <property type="molecule type" value="Genomic_DNA"/>
</dbReference>
<feature type="region of interest" description="Disordered" evidence="1">
    <location>
        <begin position="1"/>
        <end position="20"/>
    </location>
</feature>
<evidence type="ECO:0000313" key="3">
    <source>
        <dbReference type="Proteomes" id="UP001357485"/>
    </source>
</evidence>
<dbReference type="Proteomes" id="UP001357485">
    <property type="component" value="Unassembled WGS sequence"/>
</dbReference>
<gene>
    <name evidence="2" type="ORF">LTR16_008143</name>
</gene>
<evidence type="ECO:0000256" key="1">
    <source>
        <dbReference type="SAM" id="MobiDB-lite"/>
    </source>
</evidence>
<comment type="caution">
    <text evidence="2">The sequence shown here is derived from an EMBL/GenBank/DDBJ whole genome shotgun (WGS) entry which is preliminary data.</text>
</comment>
<accession>A0ABR0LW58</accession>
<evidence type="ECO:0000313" key="2">
    <source>
        <dbReference type="EMBL" id="KAK5243033.1"/>
    </source>
</evidence>
<protein>
    <submittedName>
        <fullName evidence="2">Uncharacterized protein</fullName>
    </submittedName>
</protein>
<feature type="non-terminal residue" evidence="2">
    <location>
        <position position="152"/>
    </location>
</feature>